<dbReference type="STRING" id="1435377.SUSAZ_03745"/>
<dbReference type="CDD" id="cd03310">
    <property type="entry name" value="CIMS_like"/>
    <property type="match status" value="1"/>
</dbReference>
<dbReference type="GO" id="GO:0003871">
    <property type="term" value="F:5-methyltetrahydropteroyltriglutamate-homocysteine S-methyltransferase activity"/>
    <property type="evidence" value="ECO:0007669"/>
    <property type="project" value="InterPro"/>
</dbReference>
<dbReference type="PANTHER" id="PTHR30519">
    <property type="entry name" value="5-METHYLTETRAHYDROPTEROYLTRIGLUTAMATE--HOMOCYSTEINE METHYLTRANSFERASE"/>
    <property type="match status" value="1"/>
</dbReference>
<dbReference type="GO" id="GO:0008270">
    <property type="term" value="F:zinc ion binding"/>
    <property type="evidence" value="ECO:0007669"/>
    <property type="project" value="InterPro"/>
</dbReference>
<dbReference type="PaxDb" id="1435377-SUSAZ_03745"/>
<accession>A0A0U3FEM2</accession>
<dbReference type="InterPro" id="IPR013215">
    <property type="entry name" value="Cbl-indep_Met_Synth_N"/>
</dbReference>
<dbReference type="Pfam" id="PF08267">
    <property type="entry name" value="Meth_synt_1"/>
    <property type="match status" value="1"/>
</dbReference>
<evidence type="ECO:0000259" key="1">
    <source>
        <dbReference type="Pfam" id="PF08267"/>
    </source>
</evidence>
<dbReference type="GO" id="GO:0008652">
    <property type="term" value="P:amino acid biosynthetic process"/>
    <property type="evidence" value="ECO:0007669"/>
    <property type="project" value="InterPro"/>
</dbReference>
<name>A0A0U3FEM2_9CREN</name>
<evidence type="ECO:0000313" key="2">
    <source>
        <dbReference type="EMBL" id="ALU31626.1"/>
    </source>
</evidence>
<dbReference type="AlphaFoldDB" id="A0A0U3FEM2"/>
<reference evidence="2 3" key="1">
    <citation type="submission" date="2015-12" db="EMBL/GenBank/DDBJ databases">
        <title>A stable core within a dynamic pangenome in Sulfolobus acidocaldarius.</title>
        <authorList>
            <person name="Anderson R."/>
            <person name="Kouris A."/>
            <person name="Seward C."/>
            <person name="Campbell K."/>
            <person name="Whitaker R."/>
        </authorList>
    </citation>
    <scope>NUCLEOTIDE SEQUENCE [LARGE SCALE GENOMIC DNA]</scope>
    <source>
        <strain evidence="2 3">NG05B_CO5_07</strain>
    </source>
</reference>
<dbReference type="RefSeq" id="WP_058692930.1">
    <property type="nucleotide sequence ID" value="NZ_CP013695.1"/>
</dbReference>
<gene>
    <name evidence="2" type="ORF">ATZ20_05310</name>
</gene>
<dbReference type="Proteomes" id="UP000060043">
    <property type="component" value="Chromosome"/>
</dbReference>
<dbReference type="Gene3D" id="3.20.20.210">
    <property type="match status" value="1"/>
</dbReference>
<dbReference type="NCBIfam" id="NF006349">
    <property type="entry name" value="PRK08575.1-2"/>
    <property type="match status" value="1"/>
</dbReference>
<keyword evidence="2" id="KW-0489">Methyltransferase</keyword>
<dbReference type="EMBL" id="CP013695">
    <property type="protein sequence ID" value="ALU31626.1"/>
    <property type="molecule type" value="Genomic_DNA"/>
</dbReference>
<dbReference type="OrthoDB" id="33991at2157"/>
<dbReference type="GO" id="GO:0032259">
    <property type="term" value="P:methylation"/>
    <property type="evidence" value="ECO:0007669"/>
    <property type="project" value="UniProtKB-KW"/>
</dbReference>
<keyword evidence="2" id="KW-0808">Transferase</keyword>
<dbReference type="SUPFAM" id="SSF51726">
    <property type="entry name" value="UROD/MetE-like"/>
    <property type="match status" value="1"/>
</dbReference>
<evidence type="ECO:0000313" key="3">
    <source>
        <dbReference type="Proteomes" id="UP000060043"/>
    </source>
</evidence>
<protein>
    <submittedName>
        <fullName evidence="2">5-methyltetrahydropteroyltriglutamate--homocysteine methyltransferase</fullName>
    </submittedName>
</protein>
<organism evidence="2 3">
    <name type="scientific">Sulfolobus acidocaldarius</name>
    <dbReference type="NCBI Taxonomy" id="2285"/>
    <lineage>
        <taxon>Archaea</taxon>
        <taxon>Thermoproteota</taxon>
        <taxon>Thermoprotei</taxon>
        <taxon>Sulfolobales</taxon>
        <taxon>Sulfolobaceae</taxon>
        <taxon>Sulfolobus</taxon>
    </lineage>
</organism>
<sequence>MKFYTALVGSYPKPVKIAKVISRLKSGKIEKSKAYEELMKFEKRILEEVKEYELDYTTDGMVGWDDIADLTTSFLEGVEKDALERFFDNNFYYRKIVINQKLGYKSQNDYVQYFKQVKEISKDLKSKIKIVILGPLTFLQLAENNYYDDVGNIIDDYAKSTNSLLRDLIDYYDVVEVHEPSLFQKGIKGALLQSSQQVYEKLFNGINKEKHVLTYFDIRFDRIQYLLNLPADYFGFDVTEQNKTKLGRLYGYMKDMNVYLGVIDSRNTKMDKISTIRRIIEKVHEKGAKSLIIGNSSFNDFIPEIVVRRKLKLLQKTKRLVANV</sequence>
<dbReference type="InterPro" id="IPR038071">
    <property type="entry name" value="UROD/MetE-like_sf"/>
</dbReference>
<feature type="domain" description="Cobalamin-independent methionine synthase MetE N-terminal" evidence="1">
    <location>
        <begin position="83"/>
        <end position="285"/>
    </location>
</feature>
<proteinExistence type="predicted"/>